<evidence type="ECO:0000313" key="1">
    <source>
        <dbReference type="EMBL" id="CDW34305.1"/>
    </source>
</evidence>
<name>A0A0K2U8B1_LEPSM</name>
<protein>
    <submittedName>
        <fullName evidence="1">Uncharacterized protein</fullName>
    </submittedName>
</protein>
<dbReference type="EMBL" id="HACA01016944">
    <property type="protein sequence ID" value="CDW34305.1"/>
    <property type="molecule type" value="Transcribed_RNA"/>
</dbReference>
<proteinExistence type="predicted"/>
<reference evidence="1" key="1">
    <citation type="submission" date="2014-05" db="EMBL/GenBank/DDBJ databases">
        <authorList>
            <person name="Chronopoulou M."/>
        </authorList>
    </citation>
    <scope>NUCLEOTIDE SEQUENCE</scope>
    <source>
        <tissue evidence="1">Whole organism</tissue>
    </source>
</reference>
<organism evidence="1">
    <name type="scientific">Lepeophtheirus salmonis</name>
    <name type="common">Salmon louse</name>
    <name type="synonym">Caligus salmonis</name>
    <dbReference type="NCBI Taxonomy" id="72036"/>
    <lineage>
        <taxon>Eukaryota</taxon>
        <taxon>Metazoa</taxon>
        <taxon>Ecdysozoa</taxon>
        <taxon>Arthropoda</taxon>
        <taxon>Crustacea</taxon>
        <taxon>Multicrustacea</taxon>
        <taxon>Hexanauplia</taxon>
        <taxon>Copepoda</taxon>
        <taxon>Siphonostomatoida</taxon>
        <taxon>Caligidae</taxon>
        <taxon>Lepeophtheirus</taxon>
    </lineage>
</organism>
<accession>A0A0K2U8B1</accession>
<sequence>MSDATDSQQSQQSSDF</sequence>
<dbReference type="AlphaFoldDB" id="A0A0K2U8B1"/>